<name>A0A6P2V1V3_BURL3</name>
<protein>
    <recommendedName>
        <fullName evidence="3">Transposase</fullName>
    </recommendedName>
</protein>
<reference evidence="1 2" key="1">
    <citation type="submission" date="2019-09" db="EMBL/GenBank/DDBJ databases">
        <authorList>
            <person name="Depoorter E."/>
        </authorList>
    </citation>
    <scope>NUCLEOTIDE SEQUENCE [LARGE SCALE GENOMIC DNA]</scope>
    <source>
        <strain evidence="1">R-39750</strain>
    </source>
</reference>
<evidence type="ECO:0000313" key="2">
    <source>
        <dbReference type="Proteomes" id="UP000494110"/>
    </source>
</evidence>
<evidence type="ECO:0008006" key="3">
    <source>
        <dbReference type="Google" id="ProtNLM"/>
    </source>
</evidence>
<sequence length="73" mass="9039">MRRVTWLEKVRGANLRLQQEAKRIEAWRGFWMAPFYAWLRRSVLHKEDAWSVAERKLNTLLMRHDRIARRYGR</sequence>
<dbReference type="EMBL" id="CABVQN010000004">
    <property type="protein sequence ID" value="VWC82070.1"/>
    <property type="molecule type" value="Genomic_DNA"/>
</dbReference>
<proteinExistence type="predicted"/>
<dbReference type="AlphaFoldDB" id="A0A6P2V1V3"/>
<gene>
    <name evidence="1" type="ORF">BLA39750_01276</name>
</gene>
<evidence type="ECO:0000313" key="1">
    <source>
        <dbReference type="EMBL" id="VWC82070.1"/>
    </source>
</evidence>
<organism evidence="1 2">
    <name type="scientific">Burkholderia lata (strain ATCC 17760 / DSM 23089 / LMG 22485 / NCIMB 9086 / R18194 / 383)</name>
    <dbReference type="NCBI Taxonomy" id="482957"/>
    <lineage>
        <taxon>Bacteria</taxon>
        <taxon>Pseudomonadati</taxon>
        <taxon>Pseudomonadota</taxon>
        <taxon>Betaproteobacteria</taxon>
        <taxon>Burkholderiales</taxon>
        <taxon>Burkholderiaceae</taxon>
        <taxon>Burkholderia</taxon>
        <taxon>Burkholderia cepacia complex</taxon>
    </lineage>
</organism>
<accession>A0A6P2V1V3</accession>
<dbReference type="Proteomes" id="UP000494110">
    <property type="component" value="Unassembled WGS sequence"/>
</dbReference>